<feature type="transmembrane region" description="Helical" evidence="1">
    <location>
        <begin position="95"/>
        <end position="116"/>
    </location>
</feature>
<keyword evidence="1" id="KW-0472">Membrane</keyword>
<gene>
    <name evidence="3" type="ORF">QCA50_007300</name>
</gene>
<dbReference type="AlphaFoldDB" id="A0AAW0GH47"/>
<dbReference type="EMBL" id="JASBNA010000008">
    <property type="protein sequence ID" value="KAK7689508.1"/>
    <property type="molecule type" value="Genomic_DNA"/>
</dbReference>
<comment type="caution">
    <text evidence="3">The sequence shown here is derived from an EMBL/GenBank/DDBJ whole genome shotgun (WGS) entry which is preliminary data.</text>
</comment>
<accession>A0AAW0GH47</accession>
<reference evidence="3 4" key="1">
    <citation type="submission" date="2022-09" db="EMBL/GenBank/DDBJ databases">
        <authorList>
            <person name="Palmer J.M."/>
        </authorList>
    </citation>
    <scope>NUCLEOTIDE SEQUENCE [LARGE SCALE GENOMIC DNA]</scope>
    <source>
        <strain evidence="3 4">DSM 7382</strain>
    </source>
</reference>
<dbReference type="Proteomes" id="UP001385951">
    <property type="component" value="Unassembled WGS sequence"/>
</dbReference>
<proteinExistence type="predicted"/>
<organism evidence="3 4">
    <name type="scientific">Cerrena zonata</name>
    <dbReference type="NCBI Taxonomy" id="2478898"/>
    <lineage>
        <taxon>Eukaryota</taxon>
        <taxon>Fungi</taxon>
        <taxon>Dikarya</taxon>
        <taxon>Basidiomycota</taxon>
        <taxon>Agaricomycotina</taxon>
        <taxon>Agaricomycetes</taxon>
        <taxon>Polyporales</taxon>
        <taxon>Cerrenaceae</taxon>
        <taxon>Cerrena</taxon>
    </lineage>
</organism>
<evidence type="ECO:0000313" key="3">
    <source>
        <dbReference type="EMBL" id="KAK7689508.1"/>
    </source>
</evidence>
<evidence type="ECO:0000313" key="4">
    <source>
        <dbReference type="Proteomes" id="UP001385951"/>
    </source>
</evidence>
<protein>
    <submittedName>
        <fullName evidence="3">Uncharacterized protein</fullName>
    </submittedName>
</protein>
<keyword evidence="2" id="KW-0732">Signal</keyword>
<name>A0AAW0GH47_9APHY</name>
<feature type="transmembrane region" description="Helical" evidence="1">
    <location>
        <begin position="154"/>
        <end position="181"/>
    </location>
</feature>
<feature type="transmembrane region" description="Helical" evidence="1">
    <location>
        <begin position="128"/>
        <end position="148"/>
    </location>
</feature>
<keyword evidence="1" id="KW-0812">Transmembrane</keyword>
<evidence type="ECO:0000256" key="1">
    <source>
        <dbReference type="SAM" id="Phobius"/>
    </source>
</evidence>
<evidence type="ECO:0000256" key="2">
    <source>
        <dbReference type="SAM" id="SignalP"/>
    </source>
</evidence>
<keyword evidence="1" id="KW-1133">Transmembrane helix</keyword>
<feature type="transmembrane region" description="Helical" evidence="1">
    <location>
        <begin position="188"/>
        <end position="215"/>
    </location>
</feature>
<sequence length="217" mass="22615">MMFSFKSLALAAGVAFAAVSSVCAAPATPAVSTSTYTADVTTTTQTYTYVKEKSVYYVLEKTKYEVTPVVQKFHYFTKQNCTVENVTPVVEELKVVLTGAIADLHALVGVDVNILLLTEGGVKVTVDVVAKLVAEILILVFGALGFVLTLVEGALYVTLCNLFAVVGGLVGTILSVVLSLVGSVLGGLVVAIVALLGDVIAIILKLNISVCISLLGL</sequence>
<feature type="signal peptide" evidence="2">
    <location>
        <begin position="1"/>
        <end position="24"/>
    </location>
</feature>
<feature type="chain" id="PRO_5043553017" evidence="2">
    <location>
        <begin position="25"/>
        <end position="217"/>
    </location>
</feature>
<keyword evidence="4" id="KW-1185">Reference proteome</keyword>